<evidence type="ECO:0000256" key="3">
    <source>
        <dbReference type="ARBA" id="ARBA00022964"/>
    </source>
</evidence>
<sequence length="324" mass="35215">MFGYAVLVCAAAVLFWLDPLLRVLAPSLVPDAPVLPRTPRPRLNEALLALEDVSAENEGGTRCPPDAYTVHIFNKAPLVLYVENFLSADERQHLLDISAPIYEPSTVTHDGGSSVQRDVTVRDSAVAVVPRTPTVRCIEARARALQGWRDELWIERLRVQRYVAPAGHYGFHYDWSRSGAATGGWGRVASLMVFVDDGSLEGGDGSRGGGDGHRHLPLQGGGTAFPRLPRRSNDARWCSFIACSNDSDGSPVHAADAEFGADLDAASSNTTGVVFKPVVGNAVFWENFRPDGTGRAYEETWHAGLRVLQGVKVGLNIWSWGRVD</sequence>
<gene>
    <name evidence="8" type="ORF">SPI_02526</name>
</gene>
<evidence type="ECO:0000256" key="5">
    <source>
        <dbReference type="ARBA" id="ARBA00023004"/>
    </source>
</evidence>
<evidence type="ECO:0000259" key="7">
    <source>
        <dbReference type="SMART" id="SM00702"/>
    </source>
</evidence>
<evidence type="ECO:0000256" key="1">
    <source>
        <dbReference type="ARBA" id="ARBA00001961"/>
    </source>
</evidence>
<evidence type="ECO:0000256" key="6">
    <source>
        <dbReference type="SAM" id="SignalP"/>
    </source>
</evidence>
<dbReference type="EMBL" id="AZHD01000003">
    <property type="protein sequence ID" value="OAA65739.1"/>
    <property type="molecule type" value="Genomic_DNA"/>
</dbReference>
<dbReference type="Gene3D" id="2.60.120.620">
    <property type="entry name" value="q2cbj1_9rhob like domain"/>
    <property type="match status" value="1"/>
</dbReference>
<evidence type="ECO:0000313" key="9">
    <source>
        <dbReference type="Proteomes" id="UP000076874"/>
    </source>
</evidence>
<evidence type="ECO:0000256" key="2">
    <source>
        <dbReference type="ARBA" id="ARBA00022723"/>
    </source>
</evidence>
<keyword evidence="5" id="KW-0408">Iron</keyword>
<protein>
    <submittedName>
        <fullName evidence="8">2og-Fe oxygenase family protein</fullName>
    </submittedName>
</protein>
<keyword evidence="6" id="KW-0732">Signal</keyword>
<dbReference type="SMART" id="SM00702">
    <property type="entry name" value="P4Hc"/>
    <property type="match status" value="1"/>
</dbReference>
<keyword evidence="4" id="KW-0560">Oxidoreductase</keyword>
<dbReference type="GO" id="GO:0031418">
    <property type="term" value="F:L-ascorbic acid binding"/>
    <property type="evidence" value="ECO:0007669"/>
    <property type="project" value="InterPro"/>
</dbReference>
<dbReference type="PANTHER" id="PTHR10869">
    <property type="entry name" value="PROLYL 4-HYDROXYLASE ALPHA SUBUNIT"/>
    <property type="match status" value="1"/>
</dbReference>
<dbReference type="GO" id="GO:0005783">
    <property type="term" value="C:endoplasmic reticulum"/>
    <property type="evidence" value="ECO:0007669"/>
    <property type="project" value="TreeGrafter"/>
</dbReference>
<keyword evidence="2" id="KW-0479">Metal-binding</keyword>
<dbReference type="GO" id="GO:0004656">
    <property type="term" value="F:procollagen-proline 4-dioxygenase activity"/>
    <property type="evidence" value="ECO:0007669"/>
    <property type="project" value="TreeGrafter"/>
</dbReference>
<accession>A0A167Y292</accession>
<dbReference type="PANTHER" id="PTHR10869:SF246">
    <property type="entry name" value="TRANSMEMBRANE PROLYL 4-HYDROXYLASE"/>
    <property type="match status" value="1"/>
</dbReference>
<feature type="domain" description="Prolyl 4-hydroxylase alpha subunit" evidence="7">
    <location>
        <begin position="77"/>
        <end position="320"/>
    </location>
</feature>
<dbReference type="OrthoDB" id="420380at2759"/>
<comment type="caution">
    <text evidence="8">The sequence shown here is derived from an EMBL/GenBank/DDBJ whole genome shotgun (WGS) entry which is preliminary data.</text>
</comment>
<dbReference type="STRING" id="1081102.A0A167Y292"/>
<feature type="signal peptide" evidence="6">
    <location>
        <begin position="1"/>
        <end position="25"/>
    </location>
</feature>
<dbReference type="GO" id="GO:0005506">
    <property type="term" value="F:iron ion binding"/>
    <property type="evidence" value="ECO:0007669"/>
    <property type="project" value="InterPro"/>
</dbReference>
<proteinExistence type="predicted"/>
<dbReference type="AlphaFoldDB" id="A0A167Y292"/>
<dbReference type="Proteomes" id="UP000076874">
    <property type="component" value="Unassembled WGS sequence"/>
</dbReference>
<dbReference type="InterPro" id="IPR045054">
    <property type="entry name" value="P4HA-like"/>
</dbReference>
<name>A0A167Y292_9HYPO</name>
<reference evidence="8 9" key="1">
    <citation type="journal article" date="2016" name="Genome Biol. Evol.">
        <title>Divergent and convergent evolution of fungal pathogenicity.</title>
        <authorList>
            <person name="Shang Y."/>
            <person name="Xiao G."/>
            <person name="Zheng P."/>
            <person name="Cen K."/>
            <person name="Zhan S."/>
            <person name="Wang C."/>
        </authorList>
    </citation>
    <scope>NUCLEOTIDE SEQUENCE [LARGE SCALE GENOMIC DNA]</scope>
    <source>
        <strain evidence="8 9">RCEF 264</strain>
    </source>
</reference>
<evidence type="ECO:0000256" key="4">
    <source>
        <dbReference type="ARBA" id="ARBA00023002"/>
    </source>
</evidence>
<keyword evidence="3" id="KW-0223">Dioxygenase</keyword>
<feature type="chain" id="PRO_5007894561" evidence="6">
    <location>
        <begin position="26"/>
        <end position="324"/>
    </location>
</feature>
<comment type="cofactor">
    <cofactor evidence="1">
        <name>L-ascorbate</name>
        <dbReference type="ChEBI" id="CHEBI:38290"/>
    </cofactor>
</comment>
<dbReference type="InterPro" id="IPR006620">
    <property type="entry name" value="Pro_4_hyd_alph"/>
</dbReference>
<organism evidence="8 9">
    <name type="scientific">Niveomyces insectorum RCEF 264</name>
    <dbReference type="NCBI Taxonomy" id="1081102"/>
    <lineage>
        <taxon>Eukaryota</taxon>
        <taxon>Fungi</taxon>
        <taxon>Dikarya</taxon>
        <taxon>Ascomycota</taxon>
        <taxon>Pezizomycotina</taxon>
        <taxon>Sordariomycetes</taxon>
        <taxon>Hypocreomycetidae</taxon>
        <taxon>Hypocreales</taxon>
        <taxon>Cordycipitaceae</taxon>
        <taxon>Niveomyces</taxon>
    </lineage>
</organism>
<evidence type="ECO:0000313" key="8">
    <source>
        <dbReference type="EMBL" id="OAA65739.1"/>
    </source>
</evidence>
<keyword evidence="9" id="KW-1185">Reference proteome</keyword>